<feature type="transmembrane region" description="Helical" evidence="2">
    <location>
        <begin position="70"/>
        <end position="92"/>
    </location>
</feature>
<name>A0ABY5K4I8_9CELL</name>
<proteinExistence type="inferred from homology"/>
<dbReference type="NCBIfam" id="NF009314">
    <property type="entry name" value="PRK12674.1-2"/>
    <property type="match status" value="1"/>
</dbReference>
<dbReference type="EMBL" id="CP101989">
    <property type="protein sequence ID" value="UUI65372.1"/>
    <property type="molecule type" value="Genomic_DNA"/>
</dbReference>
<protein>
    <submittedName>
        <fullName evidence="3">Monovalent cation/H(+) antiporter subunit G</fullName>
    </submittedName>
</protein>
<keyword evidence="2" id="KW-1133">Transmembrane helix</keyword>
<dbReference type="InterPro" id="IPR005133">
    <property type="entry name" value="PhaG_MnhG_YufB"/>
</dbReference>
<evidence type="ECO:0000256" key="1">
    <source>
        <dbReference type="ARBA" id="ARBA00008404"/>
    </source>
</evidence>
<keyword evidence="4" id="KW-1185">Reference proteome</keyword>
<feature type="transmembrane region" description="Helical" evidence="2">
    <location>
        <begin position="12"/>
        <end position="33"/>
    </location>
</feature>
<sequence>MTQEFWTTLADAASIVCLLGGAFFAFAAGVGALRFPDLLARMHAATKPQVLGLILVLVGLALRLREGGAVWALVLVAIFQMLTAPVAAHMVGRAGFRTGKVRNDLLVVDELSRDLDATRPGETLPDGTRSDPSAR</sequence>
<dbReference type="Pfam" id="PF03334">
    <property type="entry name" value="PhaG_MnhG_YufB"/>
    <property type="match status" value="1"/>
</dbReference>
<keyword evidence="2" id="KW-0812">Transmembrane</keyword>
<accession>A0ABY5K4I8</accession>
<organism evidence="3 4">
    <name type="scientific">Cellulomonas wangsupingiae</name>
    <dbReference type="NCBI Taxonomy" id="2968085"/>
    <lineage>
        <taxon>Bacteria</taxon>
        <taxon>Bacillati</taxon>
        <taxon>Actinomycetota</taxon>
        <taxon>Actinomycetes</taxon>
        <taxon>Micrococcales</taxon>
        <taxon>Cellulomonadaceae</taxon>
        <taxon>Cellulomonas</taxon>
    </lineage>
</organism>
<dbReference type="RefSeq" id="WP_227564656.1">
    <property type="nucleotide sequence ID" value="NZ_CP101989.1"/>
</dbReference>
<feature type="transmembrane region" description="Helical" evidence="2">
    <location>
        <begin position="45"/>
        <end position="64"/>
    </location>
</feature>
<keyword evidence="2" id="KW-0472">Membrane</keyword>
<comment type="similarity">
    <text evidence="1">Belongs to the CPA3 antiporters (TC 2.A.63) subunit G family.</text>
</comment>
<dbReference type="Proteomes" id="UP001317322">
    <property type="component" value="Chromosome"/>
</dbReference>
<dbReference type="PANTHER" id="PTHR34703:SF1">
    <property type="entry name" value="ANTIPORTER SUBUNIT MNHG2-RELATED"/>
    <property type="match status" value="1"/>
</dbReference>
<evidence type="ECO:0000313" key="3">
    <source>
        <dbReference type="EMBL" id="UUI65372.1"/>
    </source>
</evidence>
<gene>
    <name evidence="3" type="primary">mnhG</name>
    <name evidence="3" type="ORF">NP075_01120</name>
</gene>
<evidence type="ECO:0000256" key="2">
    <source>
        <dbReference type="SAM" id="Phobius"/>
    </source>
</evidence>
<evidence type="ECO:0000313" key="4">
    <source>
        <dbReference type="Proteomes" id="UP001317322"/>
    </source>
</evidence>
<dbReference type="NCBIfam" id="TIGR01300">
    <property type="entry name" value="CPA3_mnhG_phaG"/>
    <property type="match status" value="1"/>
</dbReference>
<reference evidence="3 4" key="1">
    <citation type="submission" date="2022-07" db="EMBL/GenBank/DDBJ databases">
        <title>Novel species in genus cellulomonas.</title>
        <authorList>
            <person name="Ye L."/>
        </authorList>
    </citation>
    <scope>NUCLEOTIDE SEQUENCE [LARGE SCALE GENOMIC DNA]</scope>
    <source>
        <strain evidence="4">zg-Y908</strain>
    </source>
</reference>
<dbReference type="PANTHER" id="PTHR34703">
    <property type="entry name" value="ANTIPORTER SUBUNIT MNHG2-RELATED"/>
    <property type="match status" value="1"/>
</dbReference>